<dbReference type="SMART" id="SM00028">
    <property type="entry name" value="TPR"/>
    <property type="match status" value="3"/>
</dbReference>
<dbReference type="InterPro" id="IPR011990">
    <property type="entry name" value="TPR-like_helical_dom_sf"/>
</dbReference>
<dbReference type="EMBL" id="PUHW01000110">
    <property type="protein sequence ID" value="KAG0688966.1"/>
    <property type="molecule type" value="Genomic_DNA"/>
</dbReference>
<dbReference type="SUPFAM" id="SSF48452">
    <property type="entry name" value="TPR-like"/>
    <property type="match status" value="1"/>
</dbReference>
<reference evidence="6" key="1">
    <citation type="submission" date="2020-11" db="EMBL/GenBank/DDBJ databases">
        <title>Kefir isolates.</title>
        <authorList>
            <person name="Marcisauskas S."/>
            <person name="Kim Y."/>
            <person name="Blasche S."/>
        </authorList>
    </citation>
    <scope>NUCLEOTIDE SEQUENCE</scope>
    <source>
        <strain evidence="6">Olga-1</strain>
    </source>
</reference>
<proteinExistence type="inferred from homology"/>
<dbReference type="Pfam" id="PF13877">
    <property type="entry name" value="RPAP3_C"/>
    <property type="match status" value="1"/>
</dbReference>
<evidence type="ECO:0000313" key="6">
    <source>
        <dbReference type="EMBL" id="KAG0688966.1"/>
    </source>
</evidence>
<name>A0A9P7BFI1_9ASCO</name>
<evidence type="ECO:0000259" key="5">
    <source>
        <dbReference type="Pfam" id="PF13877"/>
    </source>
</evidence>
<keyword evidence="1" id="KW-0677">Repeat</keyword>
<sequence length="302" mass="34679">MIKQSENLREEGNTLFRKGSFEAALNKYLAAAQLSQDNSVICSNLAATYLKLQKWDDAIRYCDRGISIIYPERNTQKALYVKLLWRKAHALKSKGLIHDARITIEKALDIDPTNRTLLLDKQKFESEDVFFEENAAEIISIPIQEVDEIPNSFFTLTTDSKLDSIPPSDSNTTKVFPNIPADETNYPIHPSVQFLSTLGAKPNSMSLSYYKYVMLVDPNEYRNIYSRSGVDLAFLDFFLDACIYFIENNQLEYESNITELLSLFRSLPRFSLTSTFADSKKVKLLSQLFTFKLQKSFNSFWV</sequence>
<keyword evidence="7" id="KW-1185">Reference proteome</keyword>
<evidence type="ECO:0000256" key="1">
    <source>
        <dbReference type="ARBA" id="ARBA00022737"/>
    </source>
</evidence>
<evidence type="ECO:0000256" key="4">
    <source>
        <dbReference type="ARBA" id="ARBA00040133"/>
    </source>
</evidence>
<dbReference type="InterPro" id="IPR025986">
    <property type="entry name" value="RPAP3-like_C"/>
</dbReference>
<accession>A0A9P7BFI1</accession>
<evidence type="ECO:0000256" key="3">
    <source>
        <dbReference type="ARBA" id="ARBA00038275"/>
    </source>
</evidence>
<dbReference type="PANTHER" id="PTHR46423">
    <property type="entry name" value="RNA POLYMERASE II-ASSOCIATED PROTEIN 3"/>
    <property type="match status" value="1"/>
</dbReference>
<feature type="domain" description="RNA-polymerase II-associated protein 3-like C-terminal" evidence="5">
    <location>
        <begin position="192"/>
        <end position="280"/>
    </location>
</feature>
<gene>
    <name evidence="6" type="ORF">C6P40_000304</name>
</gene>
<dbReference type="OrthoDB" id="10250354at2759"/>
<keyword evidence="2" id="KW-0802">TPR repeat</keyword>
<dbReference type="Proteomes" id="UP000697127">
    <property type="component" value="Unassembled WGS sequence"/>
</dbReference>
<dbReference type="PANTHER" id="PTHR46423:SF1">
    <property type="entry name" value="RNA POLYMERASE II-ASSOCIATED PROTEIN 3"/>
    <property type="match status" value="1"/>
</dbReference>
<dbReference type="Gene3D" id="1.25.40.10">
    <property type="entry name" value="Tetratricopeptide repeat domain"/>
    <property type="match status" value="1"/>
</dbReference>
<dbReference type="GO" id="GO:0101031">
    <property type="term" value="C:protein folding chaperone complex"/>
    <property type="evidence" value="ECO:0007669"/>
    <property type="project" value="TreeGrafter"/>
</dbReference>
<dbReference type="Pfam" id="PF13181">
    <property type="entry name" value="TPR_8"/>
    <property type="match status" value="1"/>
</dbReference>
<protein>
    <recommendedName>
        <fullName evidence="4">RNA polymerase II-associated protein 3</fullName>
    </recommendedName>
</protein>
<comment type="caution">
    <text evidence="6">The sequence shown here is derived from an EMBL/GenBank/DDBJ whole genome shotgun (WGS) entry which is preliminary data.</text>
</comment>
<dbReference type="InterPro" id="IPR051966">
    <property type="entry name" value="RPAP3"/>
</dbReference>
<dbReference type="AlphaFoldDB" id="A0A9P7BFI1"/>
<comment type="similarity">
    <text evidence="3">Belongs to the RPAP3 family.</text>
</comment>
<evidence type="ECO:0000256" key="2">
    <source>
        <dbReference type="ARBA" id="ARBA00022803"/>
    </source>
</evidence>
<dbReference type="InterPro" id="IPR019734">
    <property type="entry name" value="TPR_rpt"/>
</dbReference>
<dbReference type="Pfam" id="PF13414">
    <property type="entry name" value="TPR_11"/>
    <property type="match status" value="1"/>
</dbReference>
<organism evidence="6 7">
    <name type="scientific">Pichia californica</name>
    <dbReference type="NCBI Taxonomy" id="460514"/>
    <lineage>
        <taxon>Eukaryota</taxon>
        <taxon>Fungi</taxon>
        <taxon>Dikarya</taxon>
        <taxon>Ascomycota</taxon>
        <taxon>Saccharomycotina</taxon>
        <taxon>Pichiomycetes</taxon>
        <taxon>Pichiales</taxon>
        <taxon>Pichiaceae</taxon>
        <taxon>Pichia</taxon>
    </lineage>
</organism>
<evidence type="ECO:0000313" key="7">
    <source>
        <dbReference type="Proteomes" id="UP000697127"/>
    </source>
</evidence>